<dbReference type="PANTHER" id="PTHR33129">
    <property type="entry name" value="PROTEIN KINASE DOMAIN-CONTAINING PROTEIN-RELATED"/>
    <property type="match status" value="1"/>
</dbReference>
<dbReference type="InterPro" id="IPR052980">
    <property type="entry name" value="Crinkler_effector"/>
</dbReference>
<dbReference type="EMBL" id="CAUJNA010001488">
    <property type="protein sequence ID" value="CAJ1387247.1"/>
    <property type="molecule type" value="Genomic_DNA"/>
</dbReference>
<name>A0AA36IGN7_9DINO</name>
<reference evidence="1" key="1">
    <citation type="submission" date="2023-08" db="EMBL/GenBank/DDBJ databases">
        <authorList>
            <person name="Chen Y."/>
            <person name="Shah S."/>
            <person name="Dougan E. K."/>
            <person name="Thang M."/>
            <person name="Chan C."/>
        </authorList>
    </citation>
    <scope>NUCLEOTIDE SEQUENCE</scope>
</reference>
<dbReference type="Proteomes" id="UP001178507">
    <property type="component" value="Unassembled WGS sequence"/>
</dbReference>
<keyword evidence="2" id="KW-1185">Reference proteome</keyword>
<protein>
    <submittedName>
        <fullName evidence="1">Uncharacterized protein</fullName>
    </submittedName>
</protein>
<sequence>MPVWSEEEVLNHWKAGGLLQICKEEADVKKAYSMIGGGVRYLRKLLVAAAENKTTLEEEAKQMIRDCVVKCTFEDLCQAADSGGADMDAQNNRSKMSRVLHIHSDAKFQTPNVKLIESEVVLNILCDQLAEKQRKALPDLIRASLNITPLGTLCGRLFQMHVAEVCKSKKVELVCTALKTNKDKTESAAVKICIPTLQKMLKKLGDQPPPKPLPEFDENCLYCPESETFPAADFFFVTNEGKNITLWLLQVTKAKSHDCKIDASYGQFNNYFQLNGVKSIKWVVVAPEGDIAEGYASRQKVVGAWGVSEKCKVNVEQYVSSWKV</sequence>
<evidence type="ECO:0000313" key="1">
    <source>
        <dbReference type="EMBL" id="CAJ1387247.1"/>
    </source>
</evidence>
<accession>A0AA36IGN7</accession>
<comment type="caution">
    <text evidence="1">The sequence shown here is derived from an EMBL/GenBank/DDBJ whole genome shotgun (WGS) entry which is preliminary data.</text>
</comment>
<organism evidence="1 2">
    <name type="scientific">Effrenium voratum</name>
    <dbReference type="NCBI Taxonomy" id="2562239"/>
    <lineage>
        <taxon>Eukaryota</taxon>
        <taxon>Sar</taxon>
        <taxon>Alveolata</taxon>
        <taxon>Dinophyceae</taxon>
        <taxon>Suessiales</taxon>
        <taxon>Symbiodiniaceae</taxon>
        <taxon>Effrenium</taxon>
    </lineage>
</organism>
<dbReference type="PANTHER" id="PTHR33129:SF1">
    <property type="entry name" value="ATP-BINDING PROTEIN"/>
    <property type="match status" value="1"/>
</dbReference>
<dbReference type="AlphaFoldDB" id="A0AA36IGN7"/>
<evidence type="ECO:0000313" key="2">
    <source>
        <dbReference type="Proteomes" id="UP001178507"/>
    </source>
</evidence>
<gene>
    <name evidence="1" type="ORF">EVOR1521_LOCUS13365</name>
</gene>
<proteinExistence type="predicted"/>